<dbReference type="AlphaFoldDB" id="A0A3E1NN46"/>
<gene>
    <name evidence="2" type="ORF">DXN04_32945</name>
</gene>
<reference evidence="2 3" key="1">
    <citation type="submission" date="2018-08" db="EMBL/GenBank/DDBJ databases">
        <title>Chitinophaga sp. K20C18050901, a novel bacterium isolated from forest soil.</title>
        <authorList>
            <person name="Wang C."/>
        </authorList>
    </citation>
    <scope>NUCLEOTIDE SEQUENCE [LARGE SCALE GENOMIC DNA]</scope>
    <source>
        <strain evidence="2 3">K20C18050901</strain>
    </source>
</reference>
<name>A0A3E1NN46_9BACT</name>
<comment type="caution">
    <text evidence="2">The sequence shown here is derived from an EMBL/GenBank/DDBJ whole genome shotgun (WGS) entry which is preliminary data.</text>
</comment>
<feature type="region of interest" description="Disordered" evidence="1">
    <location>
        <begin position="47"/>
        <end position="69"/>
    </location>
</feature>
<organism evidence="2 3">
    <name type="scientific">Chitinophaga silvisoli</name>
    <dbReference type="NCBI Taxonomy" id="2291814"/>
    <lineage>
        <taxon>Bacteria</taxon>
        <taxon>Pseudomonadati</taxon>
        <taxon>Bacteroidota</taxon>
        <taxon>Chitinophagia</taxon>
        <taxon>Chitinophagales</taxon>
        <taxon>Chitinophagaceae</taxon>
        <taxon>Chitinophaga</taxon>
    </lineage>
</organism>
<dbReference type="RefSeq" id="WP_116857680.1">
    <property type="nucleotide sequence ID" value="NZ_QTJV01000021.1"/>
</dbReference>
<evidence type="ECO:0000313" key="2">
    <source>
        <dbReference type="EMBL" id="RFM29365.1"/>
    </source>
</evidence>
<protein>
    <submittedName>
        <fullName evidence="2">Uncharacterized protein</fullName>
    </submittedName>
</protein>
<feature type="region of interest" description="Disordered" evidence="1">
    <location>
        <begin position="1"/>
        <end position="20"/>
    </location>
</feature>
<accession>A0A3E1NN46</accession>
<dbReference type="OrthoDB" id="676582at2"/>
<keyword evidence="3" id="KW-1185">Reference proteome</keyword>
<sequence>MSTSQNNNPSGLKAQPGTEKVVIQDECGDSMWEEVLAQTPDLTTIISKQITTGSDQAPASENGEPSNNK</sequence>
<dbReference type="Proteomes" id="UP000261174">
    <property type="component" value="Unassembled WGS sequence"/>
</dbReference>
<evidence type="ECO:0000313" key="3">
    <source>
        <dbReference type="Proteomes" id="UP000261174"/>
    </source>
</evidence>
<proteinExistence type="predicted"/>
<evidence type="ECO:0000256" key="1">
    <source>
        <dbReference type="SAM" id="MobiDB-lite"/>
    </source>
</evidence>
<feature type="compositionally biased region" description="Polar residues" evidence="1">
    <location>
        <begin position="1"/>
        <end position="10"/>
    </location>
</feature>
<dbReference type="EMBL" id="QTJV01000021">
    <property type="protein sequence ID" value="RFM29365.1"/>
    <property type="molecule type" value="Genomic_DNA"/>
</dbReference>